<evidence type="ECO:0000313" key="3">
    <source>
        <dbReference type="Proteomes" id="UP001472677"/>
    </source>
</evidence>
<proteinExistence type="predicted"/>
<sequence length="121" mass="13066">MAAGVDADASASFLLRLVHDIVSVNVAAGMFRKDCTDLVRRIALFTHLLEEIRDFGPSDHDHDHDHASSSSDSSWSADLAIALQAAKRVLSAASVNSSVMPLYPIPSFFILKNMSTSVSLH</sequence>
<name>A0ABR2CS63_9ROSI</name>
<organism evidence="2 3">
    <name type="scientific">Hibiscus sabdariffa</name>
    <name type="common">roselle</name>
    <dbReference type="NCBI Taxonomy" id="183260"/>
    <lineage>
        <taxon>Eukaryota</taxon>
        <taxon>Viridiplantae</taxon>
        <taxon>Streptophyta</taxon>
        <taxon>Embryophyta</taxon>
        <taxon>Tracheophyta</taxon>
        <taxon>Spermatophyta</taxon>
        <taxon>Magnoliopsida</taxon>
        <taxon>eudicotyledons</taxon>
        <taxon>Gunneridae</taxon>
        <taxon>Pentapetalae</taxon>
        <taxon>rosids</taxon>
        <taxon>malvids</taxon>
        <taxon>Malvales</taxon>
        <taxon>Malvaceae</taxon>
        <taxon>Malvoideae</taxon>
        <taxon>Hibiscus</taxon>
    </lineage>
</organism>
<accession>A0ABR2CS63</accession>
<evidence type="ECO:0000313" key="2">
    <source>
        <dbReference type="EMBL" id="KAK8522608.1"/>
    </source>
</evidence>
<reference evidence="2 3" key="1">
    <citation type="journal article" date="2024" name="G3 (Bethesda)">
        <title>Genome assembly of Hibiscus sabdariffa L. provides insights into metabolisms of medicinal natural products.</title>
        <authorList>
            <person name="Kim T."/>
        </authorList>
    </citation>
    <scope>NUCLEOTIDE SEQUENCE [LARGE SCALE GENOMIC DNA]</scope>
    <source>
        <strain evidence="2">TK-2024</strain>
        <tissue evidence="2">Old leaves</tissue>
    </source>
</reference>
<evidence type="ECO:0000259" key="1">
    <source>
        <dbReference type="Pfam" id="PF25368"/>
    </source>
</evidence>
<dbReference type="Proteomes" id="UP001472677">
    <property type="component" value="Unassembled WGS sequence"/>
</dbReference>
<comment type="caution">
    <text evidence="2">The sequence shown here is derived from an EMBL/GenBank/DDBJ whole genome shotgun (WGS) entry which is preliminary data.</text>
</comment>
<dbReference type="InterPro" id="IPR057623">
    <property type="entry name" value="PUB12-19-like_N"/>
</dbReference>
<dbReference type="EMBL" id="JBBPBM010000045">
    <property type="protein sequence ID" value="KAK8522608.1"/>
    <property type="molecule type" value="Genomic_DNA"/>
</dbReference>
<feature type="domain" description="PUB 12/19-like N-terminal" evidence="1">
    <location>
        <begin position="32"/>
        <end position="96"/>
    </location>
</feature>
<dbReference type="Pfam" id="PF25368">
    <property type="entry name" value="PUB10_N"/>
    <property type="match status" value="1"/>
</dbReference>
<gene>
    <name evidence="2" type="ORF">V6N12_056309</name>
</gene>
<protein>
    <recommendedName>
        <fullName evidence="1">PUB 12/19-like N-terminal domain-containing protein</fullName>
    </recommendedName>
</protein>
<keyword evidence="3" id="KW-1185">Reference proteome</keyword>